<keyword evidence="2" id="KW-1185">Reference proteome</keyword>
<reference evidence="1 2" key="1">
    <citation type="submission" date="2024-05" db="EMBL/GenBank/DDBJ databases">
        <title>Genomic Encyclopedia of Type Strains, Phase IV (KMG-IV): sequencing the most valuable type-strain genomes for metagenomic binning, comparative biology and taxonomic classification.</title>
        <authorList>
            <person name="Goeker M."/>
        </authorList>
    </citation>
    <scope>NUCLEOTIDE SEQUENCE [LARGE SCALE GENOMIC DNA]</scope>
    <source>
        <strain evidence="1 2">DSM 25286</strain>
    </source>
</reference>
<protein>
    <recommendedName>
        <fullName evidence="3">Transcriptional regulator</fullName>
    </recommendedName>
</protein>
<evidence type="ECO:0000313" key="2">
    <source>
        <dbReference type="Proteomes" id="UP001549019"/>
    </source>
</evidence>
<comment type="caution">
    <text evidence="1">The sequence shown here is derived from an EMBL/GenBank/DDBJ whole genome shotgun (WGS) entry which is preliminary data.</text>
</comment>
<gene>
    <name evidence="1" type="ORF">ABHD89_000124</name>
</gene>
<name>A0ABV2E5Q9_9STAP</name>
<dbReference type="EMBL" id="JBDZDV010000001">
    <property type="protein sequence ID" value="MET3109736.1"/>
    <property type="molecule type" value="Genomic_DNA"/>
</dbReference>
<evidence type="ECO:0008006" key="3">
    <source>
        <dbReference type="Google" id="ProtNLM"/>
    </source>
</evidence>
<proteinExistence type="predicted"/>
<sequence length="86" mass="10492">MNYAIKAENAVLRRLFNEWYELSNKPNLRLVSEGIGLNYNTFVSWKTGKHDYSRNSLREIRKYFYRLSIRQEQINQLYEKVLQERS</sequence>
<accession>A0ABV2E5Q9</accession>
<organism evidence="1 2">
    <name type="scientific">Salinicoccus halitifaciens</name>
    <dbReference type="NCBI Taxonomy" id="1073415"/>
    <lineage>
        <taxon>Bacteria</taxon>
        <taxon>Bacillati</taxon>
        <taxon>Bacillota</taxon>
        <taxon>Bacilli</taxon>
        <taxon>Bacillales</taxon>
        <taxon>Staphylococcaceae</taxon>
        <taxon>Salinicoccus</taxon>
    </lineage>
</organism>
<evidence type="ECO:0000313" key="1">
    <source>
        <dbReference type="EMBL" id="MET3109736.1"/>
    </source>
</evidence>
<dbReference type="Proteomes" id="UP001549019">
    <property type="component" value="Unassembled WGS sequence"/>
</dbReference>